<name>A0A6G1J0K0_9PLEO</name>
<feature type="region of interest" description="Disordered" evidence="1">
    <location>
        <begin position="1"/>
        <end position="20"/>
    </location>
</feature>
<gene>
    <name evidence="2" type="ORF">K458DRAFT_389264</name>
</gene>
<sequence>MSDLEMHATEVPAQNTSQAEEEHNVSAIEELQSAFPTILLLEKEKPKVKPPPMNQTWNEVLMENRRLMHDLDNPKPFYPRWNGSFALLSFPRELRDNIYFQYLYRPKSLIWRRRPNHGHEFRAWCGYIAVYSANMHHDALNMFLVSRQVYREALYIFCSANTIFIERRRHRHVEGALRLFPEPAASMLQHVELRYIDYHPNWHETWNGPSAGRTWEKMVKDALLAKEHFPRLTTYTALWDVDWRTLYENDGVVSLQTQSEDEKTRIWLWWLRRQGEARGVVPPRWLKVRFEPEPRYYNEWQAKNGHQASWDKALLIFKEEERLKEKEKAEELEESGKKWLEEEWGDGKRARRKGKGKDVI</sequence>
<keyword evidence="3" id="KW-1185">Reference proteome</keyword>
<organism evidence="2 3">
    <name type="scientific">Lentithecium fluviatile CBS 122367</name>
    <dbReference type="NCBI Taxonomy" id="1168545"/>
    <lineage>
        <taxon>Eukaryota</taxon>
        <taxon>Fungi</taxon>
        <taxon>Dikarya</taxon>
        <taxon>Ascomycota</taxon>
        <taxon>Pezizomycotina</taxon>
        <taxon>Dothideomycetes</taxon>
        <taxon>Pleosporomycetidae</taxon>
        <taxon>Pleosporales</taxon>
        <taxon>Massarineae</taxon>
        <taxon>Lentitheciaceae</taxon>
        <taxon>Lentithecium</taxon>
    </lineage>
</organism>
<evidence type="ECO:0000313" key="3">
    <source>
        <dbReference type="Proteomes" id="UP000799291"/>
    </source>
</evidence>
<protein>
    <submittedName>
        <fullName evidence="2">Uncharacterized protein</fullName>
    </submittedName>
</protein>
<dbReference type="Proteomes" id="UP000799291">
    <property type="component" value="Unassembled WGS sequence"/>
</dbReference>
<dbReference type="EMBL" id="MU005582">
    <property type="protein sequence ID" value="KAF2684046.1"/>
    <property type="molecule type" value="Genomic_DNA"/>
</dbReference>
<dbReference type="AlphaFoldDB" id="A0A6G1J0K0"/>
<evidence type="ECO:0000256" key="1">
    <source>
        <dbReference type="SAM" id="MobiDB-lite"/>
    </source>
</evidence>
<dbReference type="InterPro" id="IPR038883">
    <property type="entry name" value="AN11006-like"/>
</dbReference>
<accession>A0A6G1J0K0</accession>
<dbReference type="PANTHER" id="PTHR42085">
    <property type="entry name" value="F-BOX DOMAIN-CONTAINING PROTEIN"/>
    <property type="match status" value="1"/>
</dbReference>
<proteinExistence type="predicted"/>
<dbReference type="PANTHER" id="PTHR42085:SF2">
    <property type="entry name" value="F-BOX DOMAIN-CONTAINING PROTEIN"/>
    <property type="match status" value="1"/>
</dbReference>
<dbReference type="OrthoDB" id="5372935at2759"/>
<reference evidence="2" key="1">
    <citation type="journal article" date="2020" name="Stud. Mycol.">
        <title>101 Dothideomycetes genomes: a test case for predicting lifestyles and emergence of pathogens.</title>
        <authorList>
            <person name="Haridas S."/>
            <person name="Albert R."/>
            <person name="Binder M."/>
            <person name="Bloem J."/>
            <person name="Labutti K."/>
            <person name="Salamov A."/>
            <person name="Andreopoulos B."/>
            <person name="Baker S."/>
            <person name="Barry K."/>
            <person name="Bills G."/>
            <person name="Bluhm B."/>
            <person name="Cannon C."/>
            <person name="Castanera R."/>
            <person name="Culley D."/>
            <person name="Daum C."/>
            <person name="Ezra D."/>
            <person name="Gonzalez J."/>
            <person name="Henrissat B."/>
            <person name="Kuo A."/>
            <person name="Liang C."/>
            <person name="Lipzen A."/>
            <person name="Lutzoni F."/>
            <person name="Magnuson J."/>
            <person name="Mondo S."/>
            <person name="Nolan M."/>
            <person name="Ohm R."/>
            <person name="Pangilinan J."/>
            <person name="Park H.-J."/>
            <person name="Ramirez L."/>
            <person name="Alfaro M."/>
            <person name="Sun H."/>
            <person name="Tritt A."/>
            <person name="Yoshinaga Y."/>
            <person name="Zwiers L.-H."/>
            <person name="Turgeon B."/>
            <person name="Goodwin S."/>
            <person name="Spatafora J."/>
            <person name="Crous P."/>
            <person name="Grigoriev I."/>
        </authorList>
    </citation>
    <scope>NUCLEOTIDE SEQUENCE</scope>
    <source>
        <strain evidence="2">CBS 122367</strain>
    </source>
</reference>
<evidence type="ECO:0000313" key="2">
    <source>
        <dbReference type="EMBL" id="KAF2684046.1"/>
    </source>
</evidence>